<accession>A0A7X6RS59</accession>
<name>A0A7X6RS59_9ACTN</name>
<evidence type="ECO:0000256" key="1">
    <source>
        <dbReference type="ARBA" id="ARBA00006484"/>
    </source>
</evidence>
<evidence type="ECO:0000256" key="3">
    <source>
        <dbReference type="RuleBase" id="RU000363"/>
    </source>
</evidence>
<keyword evidence="2" id="KW-0560">Oxidoreductase</keyword>
<dbReference type="InterPro" id="IPR036291">
    <property type="entry name" value="NAD(P)-bd_dom_sf"/>
</dbReference>
<dbReference type="InterPro" id="IPR057326">
    <property type="entry name" value="KR_dom"/>
</dbReference>
<gene>
    <name evidence="6" type="ORF">HGB44_23855</name>
</gene>
<dbReference type="SUPFAM" id="SSF51735">
    <property type="entry name" value="NAD(P)-binding Rossmann-fold domains"/>
    <property type="match status" value="1"/>
</dbReference>
<dbReference type="InterPro" id="IPR020904">
    <property type="entry name" value="Sc_DH/Rdtase_CS"/>
</dbReference>
<dbReference type="SMART" id="SM00822">
    <property type="entry name" value="PKS_KR"/>
    <property type="match status" value="1"/>
</dbReference>
<keyword evidence="7" id="KW-1185">Reference proteome</keyword>
<dbReference type="RefSeq" id="WP_061081496.1">
    <property type="nucleotide sequence ID" value="NZ_JAAXPG010000026.1"/>
</dbReference>
<dbReference type="PROSITE" id="PS00061">
    <property type="entry name" value="ADH_SHORT"/>
    <property type="match status" value="1"/>
</dbReference>
<dbReference type="Gene3D" id="3.40.50.720">
    <property type="entry name" value="NAD(P)-binding Rossmann-like Domain"/>
    <property type="match status" value="1"/>
</dbReference>
<feature type="compositionally biased region" description="Polar residues" evidence="4">
    <location>
        <begin position="1"/>
        <end position="10"/>
    </location>
</feature>
<dbReference type="InterPro" id="IPR002347">
    <property type="entry name" value="SDR_fam"/>
</dbReference>
<dbReference type="PRINTS" id="PR00081">
    <property type="entry name" value="GDHRDH"/>
</dbReference>
<organism evidence="6 7">
    <name type="scientific">Nocardiopsis alborubida</name>
    <dbReference type="NCBI Taxonomy" id="146802"/>
    <lineage>
        <taxon>Bacteria</taxon>
        <taxon>Bacillati</taxon>
        <taxon>Actinomycetota</taxon>
        <taxon>Actinomycetes</taxon>
        <taxon>Streptosporangiales</taxon>
        <taxon>Nocardiopsidaceae</taxon>
        <taxon>Nocardiopsis</taxon>
    </lineage>
</organism>
<feature type="domain" description="Ketoreductase" evidence="5">
    <location>
        <begin position="15"/>
        <end position="211"/>
    </location>
</feature>
<reference evidence="6 7" key="1">
    <citation type="submission" date="2020-04" db="EMBL/GenBank/DDBJ databases">
        <title>MicrobeNet Type strains.</title>
        <authorList>
            <person name="Nicholson A.C."/>
        </authorList>
    </citation>
    <scope>NUCLEOTIDE SEQUENCE [LARGE SCALE GENOMIC DNA]</scope>
    <source>
        <strain evidence="6 7">ATCC 23612</strain>
    </source>
</reference>
<comment type="caution">
    <text evidence="6">The sequence shown here is derived from an EMBL/GenBank/DDBJ whole genome shotgun (WGS) entry which is preliminary data.</text>
</comment>
<sequence length="277" mass="28874">MSEAASTSETPAHPRTALVTGASTGIGEEYARRLAERGYSLVLVARRGELLEALAEEIGGRYGVGVQPLPADLGTDEGLSLVAKRLSADGSGDEAPVDLLVNNAGRGDGGPFTEQEPSEIDAMLDLNVRAVLQLTRAVLPVQIARRGTVPGRTRLGVVNLSSVAGEITANPGGSVYGAGKKFVSLWSESVAAEVAEHGVHVTAVLPGFVRTDMTRGVQESGLPAFAFVPKEQVVRESLAAWAAGRSSVVAGAQYKAATGLLRFIPKPLVRAAARKVW</sequence>
<dbReference type="EMBL" id="JAAXPG010000026">
    <property type="protein sequence ID" value="NKZ00676.1"/>
    <property type="molecule type" value="Genomic_DNA"/>
</dbReference>
<dbReference type="GO" id="GO:0016491">
    <property type="term" value="F:oxidoreductase activity"/>
    <property type="evidence" value="ECO:0007669"/>
    <property type="project" value="UniProtKB-KW"/>
</dbReference>
<evidence type="ECO:0000313" key="7">
    <source>
        <dbReference type="Proteomes" id="UP000553209"/>
    </source>
</evidence>
<proteinExistence type="inferred from homology"/>
<evidence type="ECO:0000256" key="2">
    <source>
        <dbReference type="ARBA" id="ARBA00023002"/>
    </source>
</evidence>
<comment type="similarity">
    <text evidence="1 3">Belongs to the short-chain dehydrogenases/reductases (SDR) family.</text>
</comment>
<protein>
    <submittedName>
        <fullName evidence="6">SDR family oxidoreductase</fullName>
    </submittedName>
</protein>
<dbReference type="PRINTS" id="PR00080">
    <property type="entry name" value="SDRFAMILY"/>
</dbReference>
<evidence type="ECO:0000313" key="6">
    <source>
        <dbReference type="EMBL" id="NKZ00676.1"/>
    </source>
</evidence>
<feature type="region of interest" description="Disordered" evidence="4">
    <location>
        <begin position="1"/>
        <end position="20"/>
    </location>
</feature>
<evidence type="ECO:0000259" key="5">
    <source>
        <dbReference type="SMART" id="SM00822"/>
    </source>
</evidence>
<evidence type="ECO:0000256" key="4">
    <source>
        <dbReference type="SAM" id="MobiDB-lite"/>
    </source>
</evidence>
<dbReference type="CDD" id="cd05233">
    <property type="entry name" value="SDR_c"/>
    <property type="match status" value="1"/>
</dbReference>
<dbReference type="PIRSF" id="PIRSF000126">
    <property type="entry name" value="11-beta-HSD1"/>
    <property type="match status" value="1"/>
</dbReference>
<dbReference type="AlphaFoldDB" id="A0A7X6RS59"/>
<dbReference type="PANTHER" id="PTHR42901">
    <property type="entry name" value="ALCOHOL DEHYDROGENASE"/>
    <property type="match status" value="1"/>
</dbReference>
<dbReference type="PANTHER" id="PTHR42901:SF1">
    <property type="entry name" value="ALCOHOL DEHYDROGENASE"/>
    <property type="match status" value="1"/>
</dbReference>
<dbReference type="Proteomes" id="UP000553209">
    <property type="component" value="Unassembled WGS sequence"/>
</dbReference>
<dbReference type="Pfam" id="PF00106">
    <property type="entry name" value="adh_short"/>
    <property type="match status" value="1"/>
</dbReference>